<name>A0AA35MGV2_9HYPO</name>
<gene>
    <name evidence="20" type="ORF">CCHLO57077_00009117</name>
</gene>
<dbReference type="Gene3D" id="3.40.50.300">
    <property type="entry name" value="P-loop containing nucleotide triphosphate hydrolases"/>
    <property type="match status" value="1"/>
</dbReference>
<dbReference type="CDD" id="cd01134">
    <property type="entry name" value="V_A-ATPase_A"/>
    <property type="match status" value="1"/>
</dbReference>
<keyword evidence="9" id="KW-0375">Hydrogen ion transport</keyword>
<dbReference type="GO" id="GO:0000329">
    <property type="term" value="C:fungal-type vacuole membrane"/>
    <property type="evidence" value="ECO:0007669"/>
    <property type="project" value="TreeGrafter"/>
</dbReference>
<proteinExistence type="inferred from homology"/>
<evidence type="ECO:0000259" key="19">
    <source>
        <dbReference type="PROSITE" id="PS50908"/>
    </source>
</evidence>
<dbReference type="Gene3D" id="2.40.50.100">
    <property type="match status" value="1"/>
</dbReference>
<dbReference type="FunFam" id="2.40.30.20:FF:000002">
    <property type="entry name" value="V-type proton ATPase catalytic subunit A"/>
    <property type="match status" value="1"/>
</dbReference>
<dbReference type="GO" id="GO:0016887">
    <property type="term" value="F:ATP hydrolysis activity"/>
    <property type="evidence" value="ECO:0007669"/>
    <property type="project" value="InterPro"/>
</dbReference>
<evidence type="ECO:0000256" key="5">
    <source>
        <dbReference type="ARBA" id="ARBA00022448"/>
    </source>
</evidence>
<organism evidence="20 21">
    <name type="scientific">Clonostachys chloroleuca</name>
    <dbReference type="NCBI Taxonomy" id="1926264"/>
    <lineage>
        <taxon>Eukaryota</taxon>
        <taxon>Fungi</taxon>
        <taxon>Dikarya</taxon>
        <taxon>Ascomycota</taxon>
        <taxon>Pezizomycotina</taxon>
        <taxon>Sordariomycetes</taxon>
        <taxon>Hypocreomycetidae</taxon>
        <taxon>Hypocreales</taxon>
        <taxon>Bionectriaceae</taxon>
        <taxon>Clonostachys</taxon>
    </lineage>
</organism>
<dbReference type="GO" id="GO:0055082">
    <property type="term" value="P:intracellular chemical homeostasis"/>
    <property type="evidence" value="ECO:0007669"/>
    <property type="project" value="UniProtKB-ARBA"/>
</dbReference>
<dbReference type="GO" id="GO:0046961">
    <property type="term" value="F:proton-transporting ATPase activity, rotational mechanism"/>
    <property type="evidence" value="ECO:0007669"/>
    <property type="project" value="InterPro"/>
</dbReference>
<dbReference type="InterPro" id="IPR016135">
    <property type="entry name" value="UBQ-conjugating_enzyme/RWD"/>
</dbReference>
<comment type="subcellular location">
    <subcellularLocation>
        <location evidence="1">Cytoplasm</location>
    </subcellularLocation>
    <subcellularLocation>
        <location evidence="15">Vacuole membrane</location>
        <topology evidence="15">Peripheral membrane protein</topology>
        <orientation evidence="15">Cytoplasmic side</orientation>
    </subcellularLocation>
</comment>
<dbReference type="InterPro" id="IPR027417">
    <property type="entry name" value="P-loop_NTPase"/>
</dbReference>
<dbReference type="InterPro" id="IPR055190">
    <property type="entry name" value="ATP-synt_VA_C"/>
</dbReference>
<evidence type="ECO:0000256" key="15">
    <source>
        <dbReference type="ARBA" id="ARBA00029427"/>
    </source>
</evidence>
<keyword evidence="13" id="KW-0346">Stress response</keyword>
<dbReference type="SUPFAM" id="SSF52540">
    <property type="entry name" value="P-loop containing nucleoside triphosphate hydrolases"/>
    <property type="match status" value="1"/>
</dbReference>
<comment type="subunit">
    <text evidence="16">V-ATPase is a heteromultimeric enzyme composed of a peripheral catalytic V1 complex (components A to H) attached to an integral membrane V0 proton pore complex (components: a, c, c', c'', d, e, f and VOA1).</text>
</comment>
<accession>A0AA35MGV2</accession>
<protein>
    <recommendedName>
        <fullName evidence="4">V-type proton ATPase catalytic subunit A</fullName>
        <ecNumber evidence="3">7.1.2.2</ecNumber>
    </recommendedName>
</protein>
<keyword evidence="11" id="KW-0810">Translation regulation</keyword>
<evidence type="ECO:0000256" key="11">
    <source>
        <dbReference type="ARBA" id="ARBA00022845"/>
    </source>
</evidence>
<dbReference type="Gene3D" id="2.40.30.20">
    <property type="match status" value="1"/>
</dbReference>
<dbReference type="InterPro" id="IPR023366">
    <property type="entry name" value="ATP_synth_asu-like_sf"/>
</dbReference>
<dbReference type="Pfam" id="PF01205">
    <property type="entry name" value="Impact_N"/>
    <property type="match status" value="1"/>
</dbReference>
<evidence type="ECO:0000256" key="9">
    <source>
        <dbReference type="ARBA" id="ARBA00022781"/>
    </source>
</evidence>
<evidence type="ECO:0000256" key="17">
    <source>
        <dbReference type="ARBA" id="ARBA00048383"/>
    </source>
</evidence>
<evidence type="ECO:0000256" key="18">
    <source>
        <dbReference type="ARBA" id="ARBA00058996"/>
    </source>
</evidence>
<dbReference type="Gene3D" id="1.10.1140.10">
    <property type="entry name" value="Bovine Mitochondrial F1-atpase, Atp Synthase Beta Chain, Chain D, domain 3"/>
    <property type="match status" value="1"/>
</dbReference>
<dbReference type="FunFam" id="1.10.1140.10:FF:000002">
    <property type="entry name" value="V-type proton ATPase catalytic subunit A"/>
    <property type="match status" value="1"/>
</dbReference>
<evidence type="ECO:0000256" key="8">
    <source>
        <dbReference type="ARBA" id="ARBA00022741"/>
    </source>
</evidence>
<dbReference type="Pfam" id="PF16886">
    <property type="entry name" value="ATP-synt_ab_Xtn"/>
    <property type="match status" value="1"/>
</dbReference>
<dbReference type="SUPFAM" id="SSF50615">
    <property type="entry name" value="N-terminal domain of alpha and beta subunits of F1 ATP synthase"/>
    <property type="match status" value="1"/>
</dbReference>
<dbReference type="InterPro" id="IPR020568">
    <property type="entry name" value="Ribosomal_Su5_D2-typ_SF"/>
</dbReference>
<keyword evidence="21" id="KW-1185">Reference proteome</keyword>
<comment type="function">
    <text evidence="18">Catalytic subunit of the V1 complex of vacuolar(H+)-ATPase (V-ATPase), a multisubunit enzyme composed of a peripheral complex (V1) that hydrolyzes ATP and a membrane integral complex (V0) that translocates protons. V-ATPase is responsible for acidifying and maintaining the pH of intracellular compartments.</text>
</comment>
<keyword evidence="8" id="KW-0547">Nucleotide-binding</keyword>
<evidence type="ECO:0000256" key="13">
    <source>
        <dbReference type="ARBA" id="ARBA00023016"/>
    </source>
</evidence>
<evidence type="ECO:0000313" key="20">
    <source>
        <dbReference type="EMBL" id="CAI6096455.1"/>
    </source>
</evidence>
<evidence type="ECO:0000256" key="16">
    <source>
        <dbReference type="ARBA" id="ARBA00029477"/>
    </source>
</evidence>
<keyword evidence="14" id="KW-0406">Ion transport</keyword>
<keyword evidence="7" id="KW-0678">Repressor</keyword>
<keyword evidence="5" id="KW-0813">Transport</keyword>
<evidence type="ECO:0000313" key="21">
    <source>
        <dbReference type="Proteomes" id="UP001160390"/>
    </source>
</evidence>
<dbReference type="InterPro" id="IPR024034">
    <property type="entry name" value="ATPase_F1/V1_b/a_C"/>
</dbReference>
<dbReference type="PROSITE" id="PS00152">
    <property type="entry name" value="ATPASE_ALPHA_BETA"/>
    <property type="match status" value="1"/>
</dbReference>
<dbReference type="InterPro" id="IPR022878">
    <property type="entry name" value="V-ATPase_asu"/>
</dbReference>
<dbReference type="Gene3D" id="3.30.230.30">
    <property type="entry name" value="Impact, N-terminal domain"/>
    <property type="match status" value="1"/>
</dbReference>
<keyword evidence="12" id="KW-1278">Translocase</keyword>
<dbReference type="NCBIfam" id="NF003220">
    <property type="entry name" value="PRK04192.1"/>
    <property type="match status" value="1"/>
</dbReference>
<dbReference type="PROSITE" id="PS00910">
    <property type="entry name" value="UPF0029"/>
    <property type="match status" value="1"/>
</dbReference>
<dbReference type="GO" id="GO:0033180">
    <property type="term" value="C:proton-transporting V-type ATPase, V1 domain"/>
    <property type="evidence" value="ECO:0007669"/>
    <property type="project" value="InterPro"/>
</dbReference>
<evidence type="ECO:0000256" key="1">
    <source>
        <dbReference type="ARBA" id="ARBA00004496"/>
    </source>
</evidence>
<feature type="domain" description="RWD" evidence="19">
    <location>
        <begin position="602"/>
        <end position="703"/>
    </location>
</feature>
<dbReference type="FunFam" id="3.40.50.300:FF:000052">
    <property type="entry name" value="V-type proton ATPase catalytic subunit A"/>
    <property type="match status" value="1"/>
</dbReference>
<dbReference type="InterPro" id="IPR020003">
    <property type="entry name" value="ATPase_a/bsu_AS"/>
</dbReference>
<dbReference type="SUPFAM" id="SSF54211">
    <property type="entry name" value="Ribosomal protein S5 domain 2-like"/>
    <property type="match status" value="1"/>
</dbReference>
<dbReference type="Pfam" id="PF02874">
    <property type="entry name" value="ATP-synt_ab_N"/>
    <property type="match status" value="1"/>
</dbReference>
<dbReference type="EMBL" id="CABFNP030001282">
    <property type="protein sequence ID" value="CAI6096455.1"/>
    <property type="molecule type" value="Genomic_DNA"/>
</dbReference>
<dbReference type="InterPro" id="IPR036956">
    <property type="entry name" value="Impact_N_sf"/>
</dbReference>
<sequence>MAPKNSAASDGDESQYGKIFSVSGPVVVAEDMIGVAMYELVKVGHENLVGEVIRINGDQASIQVYEETAGVSVGDPVIRTGKPLSVELGPGLLNGIYDGIQRPLQDISNISESIYIPRGIAVPALDRKKKWEFTPSLKVGDHISGGDVWGTVFENSFISTHRILLPPRARGVITKIASKGEYTVAENLLEVEFDGKKTEYPMMQSWPVRVPRPSSEKLNASEPFIVGQRVLDALFPGVLGGTVAIPGAFGCGKTVISQSVSKFSNSDVIVYVGCGERGNEMAEVLKDFPELTIDVDGRKEPIMKRTTLIANTSNMPVAAREASIYTGITVAEYFRDQGLNVAMMADSSSRWAEALRELSGRLGEMPADQGFPAYLGAKLASFYERAGRVQTLGSPERVGSVSIVGAVSPPGGDFSDPVTTSTLGIVQVFWGLDKKLAQRKHFPSINTSVSYSKYTTVLDKFYEKENPEFPRLRDRIKQLLSDSEELDQVVQLVGKSALSDPDKITLDIAALVKEDFLQQNGYSDYDQFCPIWKTEWMMKLMVGYHDEAQKTIAQGQTWSKVREATSDIMSSLRTLKFEVPTEGEEAITKKPGSHTMSEEFQDEVEAINSIYGEGTLSPASEDSTSEYVLNLPGGASSLRLRFPASYPEAPPEVLGTHHSSGGRKGAGARDLALFVDALGNAFQPGVVCLFDSVEEFSRRYEEEVVVVEEEVGEEAGKHEDDGEGEPELDLASLPTPPWTLSEPIVDSRSTFLAHVAPVRSPDQARLYVTQLLASDRRIRSATHNMTAWRIRGEGGASYQDCDDDGETAAGGRLLHLMQLMELWDVMVVVTRWYGGVKLGPRRFAVINAAARDGFVRAGMVVEKEKEKDKKKGK</sequence>
<dbReference type="InterPro" id="IPR020569">
    <property type="entry name" value="UPF0029_Impact_CS"/>
</dbReference>
<dbReference type="Pfam" id="PF22919">
    <property type="entry name" value="ATP-synt_VA_C"/>
    <property type="match status" value="1"/>
</dbReference>
<dbReference type="InterPro" id="IPR005725">
    <property type="entry name" value="ATPase_V1-cplx_asu"/>
</dbReference>
<dbReference type="GO" id="GO:0006417">
    <property type="term" value="P:regulation of translation"/>
    <property type="evidence" value="ECO:0007669"/>
    <property type="project" value="UniProtKB-KW"/>
</dbReference>
<dbReference type="CDD" id="cd18119">
    <property type="entry name" value="ATP-synt_V_A-type_alpha_N"/>
    <property type="match status" value="1"/>
</dbReference>
<dbReference type="SUPFAM" id="SSF47917">
    <property type="entry name" value="C-terminal domain of alpha and beta subunits of F1 ATP synthase"/>
    <property type="match status" value="1"/>
</dbReference>
<evidence type="ECO:0000256" key="12">
    <source>
        <dbReference type="ARBA" id="ARBA00022967"/>
    </source>
</evidence>
<dbReference type="InterPro" id="IPR036121">
    <property type="entry name" value="ATPase_F1/V1/A1_a/bsu_N_sf"/>
</dbReference>
<dbReference type="AlphaFoldDB" id="A0AA35MGV2"/>
<dbReference type="InterPro" id="IPR006575">
    <property type="entry name" value="RWD_dom"/>
</dbReference>
<reference evidence="20" key="1">
    <citation type="submission" date="2023-01" db="EMBL/GenBank/DDBJ databases">
        <authorList>
            <person name="Piombo E."/>
        </authorList>
    </citation>
    <scope>NUCLEOTIDE SEQUENCE</scope>
</reference>
<comment type="similarity">
    <text evidence="2">Belongs to the ATPase alpha/beta chains family.</text>
</comment>
<dbReference type="PROSITE" id="PS50908">
    <property type="entry name" value="RWD"/>
    <property type="match status" value="1"/>
</dbReference>
<evidence type="ECO:0000256" key="10">
    <source>
        <dbReference type="ARBA" id="ARBA00022840"/>
    </source>
</evidence>
<evidence type="ECO:0000256" key="4">
    <source>
        <dbReference type="ARBA" id="ARBA00018860"/>
    </source>
</evidence>
<dbReference type="CDD" id="cd18111">
    <property type="entry name" value="ATP-synt_V_A-type_alpha_C"/>
    <property type="match status" value="1"/>
</dbReference>
<evidence type="ECO:0000256" key="6">
    <source>
        <dbReference type="ARBA" id="ARBA00022490"/>
    </source>
</evidence>
<comment type="catalytic activity">
    <reaction evidence="17">
        <text>ATP + H2O + 4 H(+)(in) = ADP + phosphate + 5 H(+)(out)</text>
        <dbReference type="Rhea" id="RHEA:57720"/>
        <dbReference type="ChEBI" id="CHEBI:15377"/>
        <dbReference type="ChEBI" id="CHEBI:15378"/>
        <dbReference type="ChEBI" id="CHEBI:30616"/>
        <dbReference type="ChEBI" id="CHEBI:43474"/>
        <dbReference type="ChEBI" id="CHEBI:456216"/>
        <dbReference type="EC" id="7.1.2.2"/>
    </reaction>
</comment>
<dbReference type="EC" id="7.1.2.2" evidence="3"/>
<evidence type="ECO:0000256" key="14">
    <source>
        <dbReference type="ARBA" id="ARBA00023065"/>
    </source>
</evidence>
<dbReference type="NCBIfam" id="TIGR01042">
    <property type="entry name" value="V-ATPase_V1_A"/>
    <property type="match status" value="1"/>
</dbReference>
<dbReference type="PANTHER" id="PTHR43607">
    <property type="entry name" value="V-TYPE PROTON ATPASE CATALYTIC SUBUNIT A"/>
    <property type="match status" value="1"/>
</dbReference>
<keyword evidence="6" id="KW-0963">Cytoplasm</keyword>
<evidence type="ECO:0000256" key="2">
    <source>
        <dbReference type="ARBA" id="ARBA00008936"/>
    </source>
</evidence>
<dbReference type="GO" id="GO:0005524">
    <property type="term" value="F:ATP binding"/>
    <property type="evidence" value="ECO:0007669"/>
    <property type="project" value="UniProtKB-KW"/>
</dbReference>
<keyword evidence="10" id="KW-0067">ATP-binding</keyword>
<evidence type="ECO:0000256" key="3">
    <source>
        <dbReference type="ARBA" id="ARBA00012473"/>
    </source>
</evidence>
<dbReference type="InterPro" id="IPR000194">
    <property type="entry name" value="ATPase_F1/V1/A1_a/bsu_nucl-bd"/>
</dbReference>
<dbReference type="PANTHER" id="PTHR43607:SF1">
    <property type="entry name" value="H(+)-TRANSPORTING TWO-SECTOR ATPASE"/>
    <property type="match status" value="1"/>
</dbReference>
<dbReference type="HAMAP" id="MF_00309">
    <property type="entry name" value="ATP_synth_A_arch"/>
    <property type="match status" value="1"/>
</dbReference>
<dbReference type="InterPro" id="IPR004100">
    <property type="entry name" value="ATPase_F1/V1/A1_a/bsu_N"/>
</dbReference>
<dbReference type="GO" id="GO:0046034">
    <property type="term" value="P:ATP metabolic process"/>
    <property type="evidence" value="ECO:0007669"/>
    <property type="project" value="InterPro"/>
</dbReference>
<dbReference type="FunFam" id="2.40.50.100:FF:000008">
    <property type="entry name" value="V-type proton ATPase catalytic subunit A"/>
    <property type="match status" value="1"/>
</dbReference>
<dbReference type="InterPro" id="IPR001498">
    <property type="entry name" value="Impact_N"/>
</dbReference>
<comment type="caution">
    <text evidence="20">The sequence shown here is derived from an EMBL/GenBank/DDBJ whole genome shotgun (WGS) entry which is preliminary data.</text>
</comment>
<evidence type="ECO:0000256" key="7">
    <source>
        <dbReference type="ARBA" id="ARBA00022491"/>
    </source>
</evidence>
<dbReference type="Pfam" id="PF00006">
    <property type="entry name" value="ATP-synt_ab"/>
    <property type="match status" value="1"/>
</dbReference>
<dbReference type="Pfam" id="PF05773">
    <property type="entry name" value="RWD"/>
    <property type="match status" value="1"/>
</dbReference>
<dbReference type="SUPFAM" id="SSF54495">
    <property type="entry name" value="UBC-like"/>
    <property type="match status" value="1"/>
</dbReference>
<dbReference type="InterPro" id="IPR031686">
    <property type="entry name" value="ATP-synth_a_Xtn"/>
</dbReference>
<dbReference type="Proteomes" id="UP001160390">
    <property type="component" value="Unassembled WGS sequence"/>
</dbReference>